<evidence type="ECO:0000256" key="2">
    <source>
        <dbReference type="SAM" id="MobiDB-lite"/>
    </source>
</evidence>
<organism evidence="3 4">
    <name type="scientific">Trypanosoma rangeli</name>
    <dbReference type="NCBI Taxonomy" id="5698"/>
    <lineage>
        <taxon>Eukaryota</taxon>
        <taxon>Discoba</taxon>
        <taxon>Euglenozoa</taxon>
        <taxon>Kinetoplastea</taxon>
        <taxon>Metakinetoplastina</taxon>
        <taxon>Trypanosomatida</taxon>
        <taxon>Trypanosomatidae</taxon>
        <taxon>Trypanosoma</taxon>
        <taxon>Herpetosoma</taxon>
    </lineage>
</organism>
<protein>
    <submittedName>
        <fullName evidence="3">Uncharacterized protein</fullName>
    </submittedName>
</protein>
<dbReference type="EMBL" id="MKGL01000498">
    <property type="protein sequence ID" value="RNE98050.1"/>
    <property type="molecule type" value="Genomic_DNA"/>
</dbReference>
<gene>
    <name evidence="3" type="ORF">TraAM80_09116</name>
</gene>
<dbReference type="RefSeq" id="XP_029234440.1">
    <property type="nucleotide sequence ID" value="XM_029385819.1"/>
</dbReference>
<sequence length="103" mass="12031">MGSVFQIQHSFTSNHIKPVNLNCGSKQENPVSSNTENDSDVTTPDVEQKAVYRNDIMALLQQLDNEIHDLQRRVKLAKKREKDAQENFKNTLITFQRQYIRKR</sequence>
<feature type="region of interest" description="Disordered" evidence="2">
    <location>
        <begin position="16"/>
        <end position="46"/>
    </location>
</feature>
<keyword evidence="1" id="KW-0175">Coiled coil</keyword>
<feature type="coiled-coil region" evidence="1">
    <location>
        <begin position="53"/>
        <end position="87"/>
    </location>
</feature>
<dbReference type="Proteomes" id="UP000283634">
    <property type="component" value="Unassembled WGS sequence"/>
</dbReference>
<evidence type="ECO:0000313" key="4">
    <source>
        <dbReference type="Proteomes" id="UP000283634"/>
    </source>
</evidence>
<reference evidence="3 4" key="1">
    <citation type="journal article" date="2018" name="BMC Genomics">
        <title>Genomic comparison of Trypanosoma conorhini and Trypanosoma rangeli to Trypanosoma cruzi strains of high and low virulence.</title>
        <authorList>
            <person name="Bradwell K.R."/>
            <person name="Koparde V.N."/>
            <person name="Matveyev A.V."/>
            <person name="Serrano M.G."/>
            <person name="Alves J.M."/>
            <person name="Parikh H."/>
            <person name="Huang B."/>
            <person name="Lee V."/>
            <person name="Espinosa-Alvarez O."/>
            <person name="Ortiz P.A."/>
            <person name="Costa-Martins A.G."/>
            <person name="Teixeira M.M."/>
            <person name="Buck G.A."/>
        </authorList>
    </citation>
    <scope>NUCLEOTIDE SEQUENCE [LARGE SCALE GENOMIC DNA]</scope>
    <source>
        <strain evidence="3 4">AM80</strain>
    </source>
</reference>
<evidence type="ECO:0000313" key="3">
    <source>
        <dbReference type="EMBL" id="RNE98050.1"/>
    </source>
</evidence>
<keyword evidence="4" id="KW-1185">Reference proteome</keyword>
<name>A0A422MY01_TRYRA</name>
<dbReference type="GeneID" id="40333049"/>
<proteinExistence type="predicted"/>
<feature type="compositionally biased region" description="Polar residues" evidence="2">
    <location>
        <begin position="22"/>
        <end position="42"/>
    </location>
</feature>
<comment type="caution">
    <text evidence="3">The sequence shown here is derived from an EMBL/GenBank/DDBJ whole genome shotgun (WGS) entry which is preliminary data.</text>
</comment>
<dbReference type="AlphaFoldDB" id="A0A422MY01"/>
<evidence type="ECO:0000256" key="1">
    <source>
        <dbReference type="SAM" id="Coils"/>
    </source>
</evidence>
<accession>A0A422MY01</accession>